<evidence type="ECO:0000256" key="5">
    <source>
        <dbReference type="ARBA" id="ARBA00022692"/>
    </source>
</evidence>
<sequence length="453" mass="51228">MKKQNWLPLILFLLFGGVVHAQEGNKEGYTLKECIELGLKNNAEIKKSILDEKEAGYLRKEITGTGLPQLEAYGNYNNFLDVYPQAIPGGILDPNSDPNGVDVIAFGVPQSLKGGVQLSQLVFSQSYLIGLKAAKTSEEFYRLITEMTTEDIIYDIAMNYYGVISTQLQMINLEANHDKLIKLEAIIKSQYENDLARKVDYNRVKVNLTSLETQMDDLETLIEQRSNYLKLVMGIPVTDELSLAAYNFEDHSNQQGILLEDVDLSNRYDLQVLDKQQELNALNIKNIKSGYYPTIAAFADLNYNAFSNSFDFLSSSHQWYRGSLVGIQLNIPIFDGNQRKNKIAQARMQSEKLKHDQYLAEQKAQADYLNAVKKINNSLKSLEAQQSNLVLSETVFDQTNQLYREGLSPLTDVLDSETALREARAAYFNQMINVKTAEADFYQSIGQIEKIAE</sequence>
<dbReference type="EMBL" id="CP002955">
    <property type="protein sequence ID" value="AEL27882.1"/>
    <property type="molecule type" value="Genomic_DNA"/>
</dbReference>
<evidence type="ECO:0000313" key="10">
    <source>
        <dbReference type="Proteomes" id="UP000001635"/>
    </source>
</evidence>
<dbReference type="SUPFAM" id="SSF56954">
    <property type="entry name" value="Outer membrane efflux proteins (OEP)"/>
    <property type="match status" value="1"/>
</dbReference>
<evidence type="ECO:0000256" key="4">
    <source>
        <dbReference type="ARBA" id="ARBA00022452"/>
    </source>
</evidence>
<dbReference type="PANTHER" id="PTHR30026:SF20">
    <property type="entry name" value="OUTER MEMBRANE PROTEIN TOLC"/>
    <property type="match status" value="1"/>
</dbReference>
<evidence type="ECO:0000313" key="9">
    <source>
        <dbReference type="EMBL" id="AEL27882.1"/>
    </source>
</evidence>
<dbReference type="InterPro" id="IPR003423">
    <property type="entry name" value="OMP_efflux"/>
</dbReference>
<reference evidence="10" key="1">
    <citation type="submission" date="2011-07" db="EMBL/GenBank/DDBJ databases">
        <title>The complete genome of Cyclobacterium marinum DSM 745.</title>
        <authorList>
            <person name="Lucas S."/>
            <person name="Han J."/>
            <person name="Lapidus A."/>
            <person name="Bruce D."/>
            <person name="Goodwin L."/>
            <person name="Pitluck S."/>
            <person name="Peters L."/>
            <person name="Kyrpides N."/>
            <person name="Mavromatis K."/>
            <person name="Ivanova N."/>
            <person name="Ovchinnikova G."/>
            <person name="Chertkov O."/>
            <person name="Detter J.C."/>
            <person name="Tapia R."/>
            <person name="Han C."/>
            <person name="Land M."/>
            <person name="Hauser L."/>
            <person name="Markowitz V."/>
            <person name="Cheng J.-F."/>
            <person name="Hugenholtz P."/>
            <person name="Woyke T."/>
            <person name="Wu D."/>
            <person name="Tindall B."/>
            <person name="Schuetze A."/>
            <person name="Brambilla E."/>
            <person name="Klenk H.-P."/>
            <person name="Eisen J.A."/>
        </authorList>
    </citation>
    <scope>NUCLEOTIDE SEQUENCE [LARGE SCALE GENOMIC DNA]</scope>
    <source>
        <strain evidence="10">ATCC 25205 / DSM 745 / LMG 13164 / NCIMB 1802</strain>
    </source>
</reference>
<protein>
    <submittedName>
        <fullName evidence="9">Outer membrane efflux protein</fullName>
    </submittedName>
</protein>
<keyword evidence="10" id="KW-1185">Reference proteome</keyword>
<dbReference type="KEGG" id="cmr:Cycma_4178"/>
<dbReference type="STRING" id="880070.Cycma_4178"/>
<evidence type="ECO:0000256" key="2">
    <source>
        <dbReference type="ARBA" id="ARBA00007613"/>
    </source>
</evidence>
<name>G0J8A2_CYCMS</name>
<gene>
    <name evidence="9" type="ordered locus">Cycma_4178</name>
</gene>
<comment type="subcellular location">
    <subcellularLocation>
        <location evidence="1">Cell outer membrane</location>
    </subcellularLocation>
</comment>
<feature type="signal peptide" evidence="8">
    <location>
        <begin position="1"/>
        <end position="21"/>
    </location>
</feature>
<dbReference type="Proteomes" id="UP000001635">
    <property type="component" value="Chromosome"/>
</dbReference>
<dbReference type="OrthoDB" id="1674454at2"/>
<dbReference type="RefSeq" id="WP_014022166.1">
    <property type="nucleotide sequence ID" value="NC_015914.1"/>
</dbReference>
<dbReference type="GO" id="GO:0009279">
    <property type="term" value="C:cell outer membrane"/>
    <property type="evidence" value="ECO:0007669"/>
    <property type="project" value="UniProtKB-SubCell"/>
</dbReference>
<dbReference type="Gene3D" id="1.20.1600.10">
    <property type="entry name" value="Outer membrane efflux proteins (OEP)"/>
    <property type="match status" value="1"/>
</dbReference>
<dbReference type="InterPro" id="IPR051906">
    <property type="entry name" value="TolC-like"/>
</dbReference>
<comment type="similarity">
    <text evidence="2">Belongs to the outer membrane factor (OMF) (TC 1.B.17) family.</text>
</comment>
<evidence type="ECO:0000256" key="6">
    <source>
        <dbReference type="ARBA" id="ARBA00023136"/>
    </source>
</evidence>
<keyword evidence="7" id="KW-0998">Cell outer membrane</keyword>
<accession>G0J8A2</accession>
<dbReference type="HOGENOM" id="CLU_012817_10_0_10"/>
<evidence type="ECO:0000256" key="1">
    <source>
        <dbReference type="ARBA" id="ARBA00004442"/>
    </source>
</evidence>
<evidence type="ECO:0000256" key="7">
    <source>
        <dbReference type="ARBA" id="ARBA00023237"/>
    </source>
</evidence>
<evidence type="ECO:0000256" key="8">
    <source>
        <dbReference type="SAM" id="SignalP"/>
    </source>
</evidence>
<proteinExistence type="inferred from homology"/>
<keyword evidence="3" id="KW-0813">Transport</keyword>
<organism evidence="9 10">
    <name type="scientific">Cyclobacterium marinum (strain ATCC 25205 / DSM 745 / LMG 13164 / NCIMB 1802)</name>
    <name type="common">Flectobacillus marinus</name>
    <dbReference type="NCBI Taxonomy" id="880070"/>
    <lineage>
        <taxon>Bacteria</taxon>
        <taxon>Pseudomonadati</taxon>
        <taxon>Bacteroidota</taxon>
        <taxon>Cytophagia</taxon>
        <taxon>Cytophagales</taxon>
        <taxon>Cyclobacteriaceae</taxon>
        <taxon>Cyclobacterium</taxon>
    </lineage>
</organism>
<dbReference type="GO" id="GO:1990281">
    <property type="term" value="C:efflux pump complex"/>
    <property type="evidence" value="ECO:0007669"/>
    <property type="project" value="TreeGrafter"/>
</dbReference>
<keyword evidence="4" id="KW-1134">Transmembrane beta strand</keyword>
<evidence type="ECO:0000256" key="3">
    <source>
        <dbReference type="ARBA" id="ARBA00022448"/>
    </source>
</evidence>
<feature type="chain" id="PRO_5003400843" evidence="8">
    <location>
        <begin position="22"/>
        <end position="453"/>
    </location>
</feature>
<keyword evidence="5" id="KW-0812">Transmembrane</keyword>
<dbReference type="Pfam" id="PF02321">
    <property type="entry name" value="OEP"/>
    <property type="match status" value="1"/>
</dbReference>
<dbReference type="GO" id="GO:0015288">
    <property type="term" value="F:porin activity"/>
    <property type="evidence" value="ECO:0007669"/>
    <property type="project" value="TreeGrafter"/>
</dbReference>
<dbReference type="eggNOG" id="COG1538">
    <property type="taxonomic scope" value="Bacteria"/>
</dbReference>
<dbReference type="GO" id="GO:0015562">
    <property type="term" value="F:efflux transmembrane transporter activity"/>
    <property type="evidence" value="ECO:0007669"/>
    <property type="project" value="InterPro"/>
</dbReference>
<dbReference type="PANTHER" id="PTHR30026">
    <property type="entry name" value="OUTER MEMBRANE PROTEIN TOLC"/>
    <property type="match status" value="1"/>
</dbReference>
<keyword evidence="8" id="KW-0732">Signal</keyword>
<dbReference type="AlphaFoldDB" id="G0J8A2"/>
<keyword evidence="6" id="KW-0472">Membrane</keyword>